<gene>
    <name evidence="2" type="ORF">ACH5RR_023345</name>
</gene>
<name>A0ABD2ZBH3_9GENT</name>
<feature type="region of interest" description="Disordered" evidence="1">
    <location>
        <begin position="269"/>
        <end position="309"/>
    </location>
</feature>
<organism evidence="2 3">
    <name type="scientific">Cinchona calisaya</name>
    <dbReference type="NCBI Taxonomy" id="153742"/>
    <lineage>
        <taxon>Eukaryota</taxon>
        <taxon>Viridiplantae</taxon>
        <taxon>Streptophyta</taxon>
        <taxon>Embryophyta</taxon>
        <taxon>Tracheophyta</taxon>
        <taxon>Spermatophyta</taxon>
        <taxon>Magnoliopsida</taxon>
        <taxon>eudicotyledons</taxon>
        <taxon>Gunneridae</taxon>
        <taxon>Pentapetalae</taxon>
        <taxon>asterids</taxon>
        <taxon>lamiids</taxon>
        <taxon>Gentianales</taxon>
        <taxon>Rubiaceae</taxon>
        <taxon>Cinchonoideae</taxon>
        <taxon>Cinchoneae</taxon>
        <taxon>Cinchona</taxon>
    </lineage>
</organism>
<evidence type="ECO:0000313" key="2">
    <source>
        <dbReference type="EMBL" id="KAL3516443.1"/>
    </source>
</evidence>
<sequence>MQRQYTVDPKIYGRPGMVIDAEEILLYLLRCGNAKKLEWIKVVIEQHHDVHDPMSTSKLSNEGHTEHNMKTEYNEHKMKNSDKKSHFTSVLPRPSLFIPTAQFVTTQDFFERIKDTDWFEDPASFKSCEGTSREEPSILDDSNHSISFEVVVADAFLLKIVPLDPEIPKEDVPLELGTDKIARETQGILQSIGHKKYIEPAIVPDNSSPLLKGSSCLCSGCRWDLERFDRYRGSSASLAEEVPFTDRELLIVKVLELVDSLGIPYEEYLEGSSPSSARKYGTSAPRAGNSGLGNSSPSTTHGDSDDPTV</sequence>
<proteinExistence type="predicted"/>
<protein>
    <submittedName>
        <fullName evidence="2">Uncharacterized protein</fullName>
    </submittedName>
</protein>
<reference evidence="2 3" key="1">
    <citation type="submission" date="2024-11" db="EMBL/GenBank/DDBJ databases">
        <title>A near-complete genome assembly of Cinchona calisaya.</title>
        <authorList>
            <person name="Lian D.C."/>
            <person name="Zhao X.W."/>
            <person name="Wei L."/>
        </authorList>
    </citation>
    <scope>NUCLEOTIDE SEQUENCE [LARGE SCALE GENOMIC DNA]</scope>
    <source>
        <tissue evidence="2">Nenye</tissue>
    </source>
</reference>
<evidence type="ECO:0000313" key="3">
    <source>
        <dbReference type="Proteomes" id="UP001630127"/>
    </source>
</evidence>
<comment type="caution">
    <text evidence="2">The sequence shown here is derived from an EMBL/GenBank/DDBJ whole genome shotgun (WGS) entry which is preliminary data.</text>
</comment>
<keyword evidence="3" id="KW-1185">Reference proteome</keyword>
<feature type="compositionally biased region" description="Polar residues" evidence="1">
    <location>
        <begin position="292"/>
        <end position="301"/>
    </location>
</feature>
<dbReference type="AlphaFoldDB" id="A0ABD2ZBH3"/>
<dbReference type="Proteomes" id="UP001630127">
    <property type="component" value="Unassembled WGS sequence"/>
</dbReference>
<accession>A0ABD2ZBH3</accession>
<dbReference type="EMBL" id="JBJUIK010000010">
    <property type="protein sequence ID" value="KAL3516443.1"/>
    <property type="molecule type" value="Genomic_DNA"/>
</dbReference>
<evidence type="ECO:0000256" key="1">
    <source>
        <dbReference type="SAM" id="MobiDB-lite"/>
    </source>
</evidence>